<keyword evidence="2" id="KW-0472">Membrane</keyword>
<evidence type="ECO:0000256" key="1">
    <source>
        <dbReference type="SAM" id="MobiDB-lite"/>
    </source>
</evidence>
<accession>A0AAU7W7U6</accession>
<gene>
    <name evidence="3" type="ORF">ABIQ69_14465</name>
</gene>
<keyword evidence="2" id="KW-0812">Transmembrane</keyword>
<evidence type="ECO:0000256" key="2">
    <source>
        <dbReference type="SAM" id="Phobius"/>
    </source>
</evidence>
<keyword evidence="2" id="KW-1133">Transmembrane helix</keyword>
<sequence length="2008" mass="204545">MRAAAERSARRRAPIIAAVAGIAAVGVVATLAVVATGYESQEVPRLESSVWVTRDDGRYARVNTELAELDTVRSVDDPTTVVQSGAAGVVYSGGLRQRWALDPAAPLDLVGGQSGEADAGAEAGTGGGASVAPVSDAGPAAVADPTPAGTREVSAAGRYVVYRTDTGRIFLGGLDAPGAAPIDPLATEAEEGEEPVVYTAAAVGVSPDGDLAAYSATEGAVRRFDATSLESGTPEELEDPPAADAELDLAMAGSNWVLLDAAGGRAWVAGRAEPVEVDVEADAVLQEGAAGGDVVYTADSAGLVAIPVDGSAPERVLEADGVPAAPVVVGEEALAAWVGQGGGTAWSSVSGEHALEVPQETLEQAAQITPVIRSNGDRAVLNEPATGLVWTLPDGRLVPLEQWSVDDDTEEREGTTVVEDVAEQRPPVAVADSFGVRAGELVSLPVLLNDHDPNRSDVLTIAADQVTGLDVEGFGEVAVVSNGQAFAVRVAATSGTARFSYAVTDGQQASPPVTVTLTVVPDDQNSAPAWCGVDACTQHWPSPEILPGGTLLVPVLDGWVDPEGDAFVLADARADDSAAPVTVVPRADGRLAVRHTDPNAADGEIGITLTVVDARGATAERALVVRASGRPAITADRIAVAAAVGETVSVDVAEHVVGGSGSFQLVDAVASGAAAGLAVTPNASSGQVELSATEPGEYVVGYTVADTVSQAEQSATIRLSVVPGGRPLAIAPMTAYVRPGEDTTIDVFGAVQNATGRVLLVSGARSSSPELTVGVVASSHVRLGVMGGTAVGRALVGRADVTVTDGSGQAVTGVVSVFLAADAGDDAPIALPDSVTVRAGGLATIPVLANDVSPRGARLVVQHEVQGSGAKGELAFTSGDTVRYVAPDSPGTYRLRYAVAMESHPDRLDYADIAVTVLPGGANRPPRPPVLSARVLSGQTVEIPVPDYGVDPDGDRVVLAGVEQPGAGLGTASVAAEGDTVVYHAPADGVDGGQLSFAYTVRDPEGAESVGVIRVGVLAAELADAAPVTFSDYARATRGAQAPVQLTPLANDRDPALGRLELVSVEPNAPAGTAEYDRLAALVDDAALGDGVVALRAGDVAGTNSYVYTVRSARTSSTAQGLIVLAVGESAAVDHPVVADTVVTARTRTEFEAKGLDVVTGRVRWATGDIRGLTLAIWGDAAERYRVDGWKVSGELPRNGELVPFELSGDDAAGNPVVAYGLLRIPAFDDMPVQLRADIDPIQVKEERSAAFDLRKLVDLPAGDDIRLDAGPFATQREAATCRPTGAREATYDAGREAPWSDSCLVPLRIDGQSRWSYVVVPVEIEPKDPQAILTAISRTVPPGASERVDLYRDLTTWEGGREGDRSRLDYRVDYGGSAFTMTRAGEEVVFEARADAQPGTRETATVTVPGFGGITATITVVVGIAPPDAPRGATLTRECTVSAGSCTIEVVGVSGEYDPFAGKQGAGLTLTGVGSGGGVVCDVASVQSAGRTAVVATFPGGQSAFGGQCAVPFTVADAQGRTGTGSLTIDVLGYPQRPGSITTSRYTGDSVTLDVTLGDALKAHPPLTGVVIQQDGRPAGANCAPSLAGVYSCVVGGLLNGEKHQFTARAVNSVGESLETSAETSWAYQAPQVEVAEATAVYVEGQTTQSNAVVDLTLRGTGDTQAFRLAERNQTIQAPGGQASLRLDVPPGSFLVTVVPVSRFEPPIDGSSDGASKVASTTAAGAPTIDGISAGPASNTSIVVSGGAVGANHSAKPIEVRYIAWRGGGEPRCSVGPTGGGLQVDGGEVVSTSSTISGLQQYKRYAVKACGSNGFGVVSSNIAETRTFVDAPPPNGGLSYSVATSPTRDGNVYRYGLQSAPQPTGLPEGFAPQFYLYGQWRGDFVLSDESAPVGVKARGCSTDWWSNDCTGEAAVSAATAPTTVTVTFPAECRPAAKAEDVTVTQAARGAATVAVVTGTDGVERYTVTFGGAYAALAPIEVPTEKCAGPPPGEGGGETDTGGTGTTP</sequence>
<feature type="region of interest" description="Disordered" evidence="1">
    <location>
        <begin position="111"/>
        <end position="149"/>
    </location>
</feature>
<dbReference type="RefSeq" id="WP_350347828.1">
    <property type="nucleotide sequence ID" value="NZ_CP158374.1"/>
</dbReference>
<dbReference type="Pfam" id="PF17963">
    <property type="entry name" value="Big_9"/>
    <property type="match status" value="3"/>
</dbReference>
<reference evidence="3" key="1">
    <citation type="submission" date="2024-05" db="EMBL/GenBank/DDBJ databases">
        <authorList>
            <person name="Yu L."/>
        </authorList>
    </citation>
    <scope>NUCLEOTIDE SEQUENCE</scope>
    <source>
        <strain evidence="3">G08B096</strain>
    </source>
</reference>
<evidence type="ECO:0000313" key="3">
    <source>
        <dbReference type="EMBL" id="XBX81805.1"/>
    </source>
</evidence>
<proteinExistence type="predicted"/>
<feature type="compositionally biased region" description="Gly residues" evidence="1">
    <location>
        <begin position="1994"/>
        <end position="2008"/>
    </location>
</feature>
<dbReference type="EMBL" id="CP158374">
    <property type="protein sequence ID" value="XBX81805.1"/>
    <property type="molecule type" value="Genomic_DNA"/>
</dbReference>
<name>A0AAU7W7U6_9MICO</name>
<feature type="transmembrane region" description="Helical" evidence="2">
    <location>
        <begin position="12"/>
        <end position="38"/>
    </location>
</feature>
<organism evidence="3">
    <name type="scientific">Agromyces sp. G08B096</name>
    <dbReference type="NCBI Taxonomy" id="3156399"/>
    <lineage>
        <taxon>Bacteria</taxon>
        <taxon>Bacillati</taxon>
        <taxon>Actinomycetota</taxon>
        <taxon>Actinomycetes</taxon>
        <taxon>Micrococcales</taxon>
        <taxon>Microbacteriaceae</taxon>
        <taxon>Agromyces</taxon>
    </lineage>
</organism>
<feature type="region of interest" description="Disordered" evidence="1">
    <location>
        <begin position="1985"/>
        <end position="2008"/>
    </location>
</feature>
<protein>
    <submittedName>
        <fullName evidence="3">Ig-like domain-containing protein</fullName>
    </submittedName>
</protein>